<dbReference type="RefSeq" id="WP_189063603.1">
    <property type="nucleotide sequence ID" value="NZ_BMQM01000003.1"/>
</dbReference>
<keyword evidence="3" id="KW-0732">Signal</keyword>
<feature type="domain" description="GH16" evidence="4">
    <location>
        <begin position="3"/>
        <end position="307"/>
    </location>
</feature>
<gene>
    <name evidence="5" type="ORF">GCM10008959_06900</name>
</gene>
<dbReference type="Proteomes" id="UP000634308">
    <property type="component" value="Unassembled WGS sequence"/>
</dbReference>
<sequence length="670" mass="72436">MNSSLKGPTRPVARTARLFAVALTASLLAGCTRSGAAEPQAVWQDEFNGTSLSSANWTPQIGNGFMSGSDYVSGWGNNELEYYTDRPENLRVENGELVITARRGAYQGTANGQNSTFDWTSARIRTAGKFSRAYGKFEIRAKFPTGKGLWPAIWLLPEEPNPYGVWAASGEIDIAEGWGSKPTELAQTLHYGGQWPNNVYSGTTVNFPNGGTMDQWHTYTVEWTPGKIQWFIDGQLTSEKTAWWSARGTPPTSDADLHAWPAPFDKPFHLLLNLAVGGNFDGNPDASTPDTAEMRVDYVRVYGLTGETASPGARPDMKYPWTPAEARDAQQDGNLVFNESFDWADDDKRVTADAPRLDGVTQSAYWTLFRSDGQATLSNDVAAGKALKVDITNPGSVNYAVQVRQDGLNVETGGKYEVSFDAWAQTARPMMLKVGGGQDRGYAAYSGEQTLQLGTTKERKTVTFDMKATTDAATRLEFNLGNAGTGPVWIDNVVVKRIGNAAGARPPAADGNLLYNAAFTQDSPNHPGITGVPGTAYWTTWSNVPERLTTSVGGGTVTLNVRDVDPANNWHVQLNQTDVPLTAGKSYTLTFKGRATDAREVAVVIGENGGSYARYLDKTAALNATEQPFTYTFTAAATNPAAQLQILGAVGTPGSSYGLSFRDFRLVQNP</sequence>
<dbReference type="PANTHER" id="PTHR10963">
    <property type="entry name" value="GLYCOSYL HYDROLASE-RELATED"/>
    <property type="match status" value="1"/>
</dbReference>
<dbReference type="EMBL" id="BMQM01000003">
    <property type="protein sequence ID" value="GGR48452.1"/>
    <property type="molecule type" value="Genomic_DNA"/>
</dbReference>
<evidence type="ECO:0000256" key="3">
    <source>
        <dbReference type="SAM" id="SignalP"/>
    </source>
</evidence>
<dbReference type="InterPro" id="IPR013320">
    <property type="entry name" value="ConA-like_dom_sf"/>
</dbReference>
<evidence type="ECO:0000313" key="5">
    <source>
        <dbReference type="EMBL" id="GGR48452.1"/>
    </source>
</evidence>
<organism evidence="5 6">
    <name type="scientific">Deinococcus seoulensis</name>
    <dbReference type="NCBI Taxonomy" id="1837379"/>
    <lineage>
        <taxon>Bacteria</taxon>
        <taxon>Thermotogati</taxon>
        <taxon>Deinococcota</taxon>
        <taxon>Deinococci</taxon>
        <taxon>Deinococcales</taxon>
        <taxon>Deinococcaceae</taxon>
        <taxon>Deinococcus</taxon>
    </lineage>
</organism>
<dbReference type="CDD" id="cd08023">
    <property type="entry name" value="GH16_laminarinase_like"/>
    <property type="match status" value="1"/>
</dbReference>
<evidence type="ECO:0000313" key="6">
    <source>
        <dbReference type="Proteomes" id="UP000634308"/>
    </source>
</evidence>
<dbReference type="Pfam" id="PF00722">
    <property type="entry name" value="Glyco_hydro_16"/>
    <property type="match status" value="1"/>
</dbReference>
<proteinExistence type="inferred from homology"/>
<dbReference type="InterPro" id="IPR000757">
    <property type="entry name" value="Beta-glucanase-like"/>
</dbReference>
<dbReference type="PROSITE" id="PS51762">
    <property type="entry name" value="GH16_2"/>
    <property type="match status" value="1"/>
</dbReference>
<name>A0ABQ2RP46_9DEIO</name>
<feature type="signal peptide" evidence="3">
    <location>
        <begin position="1"/>
        <end position="36"/>
    </location>
</feature>
<protein>
    <recommendedName>
        <fullName evidence="4">GH16 domain-containing protein</fullName>
    </recommendedName>
</protein>
<comment type="caution">
    <text evidence="5">The sequence shown here is derived from an EMBL/GenBank/DDBJ whole genome shotgun (WGS) entry which is preliminary data.</text>
</comment>
<dbReference type="InterPro" id="IPR003305">
    <property type="entry name" value="CenC_carb-bd"/>
</dbReference>
<reference evidence="6" key="1">
    <citation type="journal article" date="2019" name="Int. J. Syst. Evol. Microbiol.">
        <title>The Global Catalogue of Microorganisms (GCM) 10K type strain sequencing project: providing services to taxonomists for standard genome sequencing and annotation.</title>
        <authorList>
            <consortium name="The Broad Institute Genomics Platform"/>
            <consortium name="The Broad Institute Genome Sequencing Center for Infectious Disease"/>
            <person name="Wu L."/>
            <person name="Ma J."/>
        </authorList>
    </citation>
    <scope>NUCLEOTIDE SEQUENCE [LARGE SCALE GENOMIC DNA]</scope>
    <source>
        <strain evidence="6">JCM 31404</strain>
    </source>
</reference>
<evidence type="ECO:0000256" key="1">
    <source>
        <dbReference type="ARBA" id="ARBA00006865"/>
    </source>
</evidence>
<dbReference type="InterPro" id="IPR050546">
    <property type="entry name" value="Glycosyl_Hydrlase_16"/>
</dbReference>
<dbReference type="PANTHER" id="PTHR10963:SF55">
    <property type="entry name" value="GLYCOSIDE HYDROLASE FAMILY 16 PROTEIN"/>
    <property type="match status" value="1"/>
</dbReference>
<dbReference type="Pfam" id="PF02018">
    <property type="entry name" value="CBM_4_9"/>
    <property type="match status" value="2"/>
</dbReference>
<feature type="chain" id="PRO_5046928030" description="GH16 domain-containing protein" evidence="3">
    <location>
        <begin position="37"/>
        <end position="670"/>
    </location>
</feature>
<dbReference type="Gene3D" id="2.60.120.260">
    <property type="entry name" value="Galactose-binding domain-like"/>
    <property type="match status" value="2"/>
</dbReference>
<keyword evidence="2" id="KW-0378">Hydrolase</keyword>
<evidence type="ECO:0000259" key="4">
    <source>
        <dbReference type="PROSITE" id="PS51762"/>
    </source>
</evidence>
<accession>A0ABQ2RP46</accession>
<comment type="similarity">
    <text evidence="1">Belongs to the glycosyl hydrolase 16 family.</text>
</comment>
<keyword evidence="6" id="KW-1185">Reference proteome</keyword>
<dbReference type="Gene3D" id="2.60.120.200">
    <property type="match status" value="1"/>
</dbReference>
<dbReference type="InterPro" id="IPR008979">
    <property type="entry name" value="Galactose-bd-like_sf"/>
</dbReference>
<evidence type="ECO:0000256" key="2">
    <source>
        <dbReference type="ARBA" id="ARBA00022801"/>
    </source>
</evidence>
<dbReference type="SUPFAM" id="SSF49785">
    <property type="entry name" value="Galactose-binding domain-like"/>
    <property type="match status" value="2"/>
</dbReference>
<dbReference type="PROSITE" id="PS51257">
    <property type="entry name" value="PROKAR_LIPOPROTEIN"/>
    <property type="match status" value="1"/>
</dbReference>
<dbReference type="SUPFAM" id="SSF49899">
    <property type="entry name" value="Concanavalin A-like lectins/glucanases"/>
    <property type="match status" value="1"/>
</dbReference>